<evidence type="ECO:0000313" key="10">
    <source>
        <dbReference type="EMBL" id="VDL83156.1"/>
    </source>
</evidence>
<dbReference type="SUPFAM" id="SSF47616">
    <property type="entry name" value="GST C-terminal domain-like"/>
    <property type="match status" value="1"/>
</dbReference>
<evidence type="ECO:0000256" key="3">
    <source>
        <dbReference type="ARBA" id="ARBA00023002"/>
    </source>
</evidence>
<dbReference type="Proteomes" id="UP000271162">
    <property type="component" value="Unassembled WGS sequence"/>
</dbReference>
<keyword evidence="3 7" id="KW-0560">Oxidoreductase</keyword>
<keyword evidence="2 7" id="KW-0808">Transferase</keyword>
<reference evidence="10 11" key="2">
    <citation type="submission" date="2018-11" db="EMBL/GenBank/DDBJ databases">
        <authorList>
            <consortium name="Pathogen Informatics"/>
        </authorList>
    </citation>
    <scope>NUCLEOTIDE SEQUENCE [LARGE SCALE GENOMIC DNA]</scope>
</reference>
<name>A0A0N4YQ99_NIPBR</name>
<evidence type="ECO:0000256" key="7">
    <source>
        <dbReference type="RuleBase" id="RU368071"/>
    </source>
</evidence>
<dbReference type="Pfam" id="PF13417">
    <property type="entry name" value="GST_N_3"/>
    <property type="match status" value="1"/>
</dbReference>
<dbReference type="InterPro" id="IPR004045">
    <property type="entry name" value="Glutathione_S-Trfase_N"/>
</dbReference>
<dbReference type="OMA" id="WYTDYSP"/>
<dbReference type="STRING" id="27835.A0A0N4YQ99"/>
<dbReference type="EC" id="1.8.5.1" evidence="7"/>
<protein>
    <recommendedName>
        <fullName evidence="7">Glutathione S-transferase omega</fullName>
        <shortName evidence="7">GSTO</shortName>
        <ecNumber evidence="7">1.20.4.2</ecNumber>
        <ecNumber evidence="7">1.8.5.1</ecNumber>
        <ecNumber evidence="7">2.5.1.18</ecNumber>
    </recommendedName>
    <alternativeName>
        <fullName evidence="7">Glutathione-dependent dehydroascorbate reductase</fullName>
    </alternativeName>
    <alternativeName>
        <fullName evidence="7">Monomethylarsonic acid reductase</fullName>
    </alternativeName>
</protein>
<dbReference type="SFLD" id="SFLDS00019">
    <property type="entry name" value="Glutathione_Transferase_(cytos"/>
    <property type="match status" value="1"/>
</dbReference>
<comment type="catalytic activity">
    <reaction evidence="5 7">
        <text>methylarsonate + 2 glutathione + H(+) = methylarsonous acid + glutathione disulfide + H2O</text>
        <dbReference type="Rhea" id="RHEA:15969"/>
        <dbReference type="ChEBI" id="CHEBI:15377"/>
        <dbReference type="ChEBI" id="CHEBI:15378"/>
        <dbReference type="ChEBI" id="CHEBI:17826"/>
        <dbReference type="ChEBI" id="CHEBI:33409"/>
        <dbReference type="ChEBI" id="CHEBI:57925"/>
        <dbReference type="ChEBI" id="CHEBI:58297"/>
        <dbReference type="EC" id="1.20.4.2"/>
    </reaction>
</comment>
<evidence type="ECO:0000313" key="12">
    <source>
        <dbReference type="WBParaSite" id="NBR_0001942101-mRNA-1"/>
    </source>
</evidence>
<comment type="function">
    <text evidence="7">Exhibits glutathione-dependent thiol transferase activity. Has high dehydroascorbate reductase activity and may contribute to the recycling of ascorbic acid. Participates in the biotransformation of inorganic arsenic and reduces monomethylarsonic acid (MMA).</text>
</comment>
<dbReference type="PRINTS" id="PR01625">
    <property type="entry name" value="GSTRNSFRASEO"/>
</dbReference>
<evidence type="ECO:0000256" key="1">
    <source>
        <dbReference type="ARBA" id="ARBA00011067"/>
    </source>
</evidence>
<reference evidence="12" key="1">
    <citation type="submission" date="2017-02" db="UniProtKB">
        <authorList>
            <consortium name="WormBaseParasite"/>
        </authorList>
    </citation>
    <scope>IDENTIFICATION</scope>
</reference>
<comment type="similarity">
    <text evidence="1 7">Belongs to the GST superfamily. Omega family.</text>
</comment>
<dbReference type="InterPro" id="IPR036249">
    <property type="entry name" value="Thioredoxin-like_sf"/>
</dbReference>
<dbReference type="WBParaSite" id="NBR_0001942101-mRNA-1">
    <property type="protein sequence ID" value="NBR_0001942101-mRNA-1"/>
    <property type="gene ID" value="NBR_0001942101"/>
</dbReference>
<dbReference type="Gene3D" id="3.40.30.10">
    <property type="entry name" value="Glutaredoxin"/>
    <property type="match status" value="1"/>
</dbReference>
<keyword evidence="11" id="KW-1185">Reference proteome</keyword>
<comment type="catalytic activity">
    <reaction evidence="6 7">
        <text>L-dehydroascorbate + 2 glutathione = glutathione disulfide + L-ascorbate</text>
        <dbReference type="Rhea" id="RHEA:24424"/>
        <dbReference type="ChEBI" id="CHEBI:38290"/>
        <dbReference type="ChEBI" id="CHEBI:57925"/>
        <dbReference type="ChEBI" id="CHEBI:58297"/>
        <dbReference type="ChEBI" id="CHEBI:58539"/>
        <dbReference type="EC" id="1.8.5.1"/>
    </reaction>
</comment>
<feature type="domain" description="GST N-terminal" evidence="8">
    <location>
        <begin position="1"/>
        <end position="72"/>
    </location>
</feature>
<accession>A0A0N4YQ99</accession>
<gene>
    <name evidence="10" type="ORF">NBR_LOCUS19422</name>
</gene>
<organism evidence="12">
    <name type="scientific">Nippostrongylus brasiliensis</name>
    <name type="common">Rat hookworm</name>
    <dbReference type="NCBI Taxonomy" id="27835"/>
    <lineage>
        <taxon>Eukaryota</taxon>
        <taxon>Metazoa</taxon>
        <taxon>Ecdysozoa</taxon>
        <taxon>Nematoda</taxon>
        <taxon>Chromadorea</taxon>
        <taxon>Rhabditida</taxon>
        <taxon>Rhabditina</taxon>
        <taxon>Rhabditomorpha</taxon>
        <taxon>Strongyloidea</taxon>
        <taxon>Heligmosomidae</taxon>
        <taxon>Nippostrongylus</taxon>
    </lineage>
</organism>
<dbReference type="PANTHER" id="PTHR43968:SF6">
    <property type="entry name" value="GLUTATHIONE S-TRANSFERASE OMEGA"/>
    <property type="match status" value="1"/>
</dbReference>
<dbReference type="Pfam" id="PF13410">
    <property type="entry name" value="GST_C_2"/>
    <property type="match status" value="1"/>
</dbReference>
<dbReference type="SFLD" id="SFLDG00358">
    <property type="entry name" value="Main_(cytGST)"/>
    <property type="match status" value="1"/>
</dbReference>
<dbReference type="InterPro" id="IPR010987">
    <property type="entry name" value="Glutathione-S-Trfase_C-like"/>
</dbReference>
<dbReference type="AlphaFoldDB" id="A0A0N4YQ99"/>
<dbReference type="PANTHER" id="PTHR43968">
    <property type="match status" value="1"/>
</dbReference>
<dbReference type="EC" id="1.20.4.2" evidence="7"/>
<evidence type="ECO:0000256" key="4">
    <source>
        <dbReference type="ARBA" id="ARBA00047960"/>
    </source>
</evidence>
<dbReference type="InterPro" id="IPR005442">
    <property type="entry name" value="GST_omega"/>
</dbReference>
<dbReference type="SUPFAM" id="SSF52833">
    <property type="entry name" value="Thioredoxin-like"/>
    <property type="match status" value="1"/>
</dbReference>
<dbReference type="FunFam" id="1.20.1050.10:FF:000009">
    <property type="entry name" value="Glutathione S-transferase omega-1"/>
    <property type="match status" value="1"/>
</dbReference>
<evidence type="ECO:0000259" key="8">
    <source>
        <dbReference type="PROSITE" id="PS50404"/>
    </source>
</evidence>
<dbReference type="EC" id="2.5.1.18" evidence="7"/>
<evidence type="ECO:0000256" key="6">
    <source>
        <dbReference type="ARBA" id="ARBA00049544"/>
    </source>
</evidence>
<comment type="catalytic activity">
    <reaction evidence="4 7">
        <text>RX + glutathione = an S-substituted glutathione + a halide anion + H(+)</text>
        <dbReference type="Rhea" id="RHEA:16437"/>
        <dbReference type="ChEBI" id="CHEBI:15378"/>
        <dbReference type="ChEBI" id="CHEBI:16042"/>
        <dbReference type="ChEBI" id="CHEBI:17792"/>
        <dbReference type="ChEBI" id="CHEBI:57925"/>
        <dbReference type="ChEBI" id="CHEBI:90779"/>
        <dbReference type="EC" id="2.5.1.18"/>
    </reaction>
</comment>
<dbReference type="GO" id="GO:0005737">
    <property type="term" value="C:cytoplasm"/>
    <property type="evidence" value="ECO:0007669"/>
    <property type="project" value="InterPro"/>
</dbReference>
<sequence>MRFCPWCERVLLTLARKNVSVEIVNVNLIDKPSFLLEMHPEGKVPVLEHHHQTIIDSALIAEYLDWVYPESSVLPNDPYERARQRMIASLIEAKMPTAVHAIINEQRSPSQKVLTLKMMRDALKGAEKLLDTDTFYGGKEPSFADYMTYPFVERIWIWTHEVQIATQPLSRHRLFNQGYITGNPDFDAGVNFRRIH</sequence>
<evidence type="ECO:0000256" key="2">
    <source>
        <dbReference type="ARBA" id="ARBA00022679"/>
    </source>
</evidence>
<dbReference type="GO" id="GO:0006749">
    <property type="term" value="P:glutathione metabolic process"/>
    <property type="evidence" value="ECO:0007669"/>
    <property type="project" value="UniProtKB-UniRule"/>
</dbReference>
<evidence type="ECO:0000259" key="9">
    <source>
        <dbReference type="PROSITE" id="PS50405"/>
    </source>
</evidence>
<evidence type="ECO:0000256" key="5">
    <source>
        <dbReference type="ARBA" id="ARBA00048353"/>
    </source>
</evidence>
<dbReference type="Gene3D" id="1.20.1050.10">
    <property type="match status" value="1"/>
</dbReference>
<dbReference type="InterPro" id="IPR036282">
    <property type="entry name" value="Glutathione-S-Trfase_C_sf"/>
</dbReference>
<evidence type="ECO:0000313" key="11">
    <source>
        <dbReference type="Proteomes" id="UP000271162"/>
    </source>
</evidence>
<dbReference type="GO" id="GO:0050610">
    <property type="term" value="F:methylarsonate reductase activity"/>
    <property type="evidence" value="ECO:0007669"/>
    <property type="project" value="UniProtKB-UniRule"/>
</dbReference>
<dbReference type="GO" id="GO:0004364">
    <property type="term" value="F:glutathione transferase activity"/>
    <property type="evidence" value="ECO:0007669"/>
    <property type="project" value="UniProtKB-UniRule"/>
</dbReference>
<dbReference type="PROSITE" id="PS50404">
    <property type="entry name" value="GST_NTER"/>
    <property type="match status" value="1"/>
</dbReference>
<proteinExistence type="inferred from homology"/>
<dbReference type="EMBL" id="UYSL01024163">
    <property type="protein sequence ID" value="VDL83156.1"/>
    <property type="molecule type" value="Genomic_DNA"/>
</dbReference>
<dbReference type="PROSITE" id="PS50405">
    <property type="entry name" value="GST_CTER"/>
    <property type="match status" value="1"/>
</dbReference>
<dbReference type="FunFam" id="3.40.30.10:FF:000123">
    <property type="entry name" value="Glutathione transferase o1"/>
    <property type="match status" value="1"/>
</dbReference>
<dbReference type="InterPro" id="IPR050983">
    <property type="entry name" value="GST_Omega/HSP26"/>
</dbReference>
<dbReference type="GO" id="GO:0045174">
    <property type="term" value="F:glutathione dehydrogenase (ascorbate) activity"/>
    <property type="evidence" value="ECO:0007669"/>
    <property type="project" value="UniProtKB-UniRule"/>
</dbReference>
<feature type="domain" description="GST C-terminal" evidence="9">
    <location>
        <begin position="77"/>
        <end position="196"/>
    </location>
</feature>
<dbReference type="InterPro" id="IPR040079">
    <property type="entry name" value="Glutathione_S-Trfase"/>
</dbReference>